<keyword evidence="2" id="KW-1185">Reference proteome</keyword>
<dbReference type="OrthoDB" id="10062843at2759"/>
<gene>
    <name evidence="1" type="ORF">CEUSTIGMA_g3452.t1</name>
</gene>
<protein>
    <submittedName>
        <fullName evidence="1">Uncharacterized protein</fullName>
    </submittedName>
</protein>
<dbReference type="GO" id="GO:0000070">
    <property type="term" value="P:mitotic sister chromatid segregation"/>
    <property type="evidence" value="ECO:0007669"/>
    <property type="project" value="TreeGrafter"/>
</dbReference>
<dbReference type="PANTHER" id="PTHR16199">
    <property type="entry name" value="CONDENSIN-2 COMPLEX SUBUNIT G2"/>
    <property type="match status" value="1"/>
</dbReference>
<evidence type="ECO:0000313" key="1">
    <source>
        <dbReference type="EMBL" id="GAX76009.1"/>
    </source>
</evidence>
<proteinExistence type="predicted"/>
<accession>A0A250WZ87</accession>
<dbReference type="Proteomes" id="UP000232323">
    <property type="component" value="Unassembled WGS sequence"/>
</dbReference>
<dbReference type="EMBL" id="BEGY01000015">
    <property type="protein sequence ID" value="GAX76009.1"/>
    <property type="molecule type" value="Genomic_DNA"/>
</dbReference>
<organism evidence="1 2">
    <name type="scientific">Chlamydomonas eustigma</name>
    <dbReference type="NCBI Taxonomy" id="1157962"/>
    <lineage>
        <taxon>Eukaryota</taxon>
        <taxon>Viridiplantae</taxon>
        <taxon>Chlorophyta</taxon>
        <taxon>core chlorophytes</taxon>
        <taxon>Chlorophyceae</taxon>
        <taxon>CS clade</taxon>
        <taxon>Chlamydomonadales</taxon>
        <taxon>Chlamydomonadaceae</taxon>
        <taxon>Chlamydomonas</taxon>
    </lineage>
</organism>
<reference evidence="1 2" key="1">
    <citation type="submission" date="2017-08" db="EMBL/GenBank/DDBJ databases">
        <title>Acidophilic green algal genome provides insights into adaptation to an acidic environment.</title>
        <authorList>
            <person name="Hirooka S."/>
            <person name="Hirose Y."/>
            <person name="Kanesaki Y."/>
            <person name="Higuchi S."/>
            <person name="Fujiwara T."/>
            <person name="Onuma R."/>
            <person name="Era A."/>
            <person name="Ohbayashi R."/>
            <person name="Uzuka A."/>
            <person name="Nozaki H."/>
            <person name="Yoshikawa H."/>
            <person name="Miyagishima S.Y."/>
        </authorList>
    </citation>
    <scope>NUCLEOTIDE SEQUENCE [LARGE SCALE GENOMIC DNA]</scope>
    <source>
        <strain evidence="1 2">NIES-2499</strain>
    </source>
</reference>
<name>A0A250WZ87_9CHLO</name>
<dbReference type="Pfam" id="PF12422">
    <property type="entry name" value="Condensin2nSMC"/>
    <property type="match status" value="1"/>
</dbReference>
<dbReference type="GO" id="GO:0005634">
    <property type="term" value="C:nucleus"/>
    <property type="evidence" value="ECO:0007669"/>
    <property type="project" value="InterPro"/>
</dbReference>
<evidence type="ECO:0000313" key="2">
    <source>
        <dbReference type="Proteomes" id="UP000232323"/>
    </source>
</evidence>
<dbReference type="PANTHER" id="PTHR16199:SF4">
    <property type="entry name" value="CONDENSIN-2 COMPLEX SUBUNIT G2"/>
    <property type="match status" value="1"/>
</dbReference>
<comment type="caution">
    <text evidence="1">The sequence shown here is derived from an EMBL/GenBank/DDBJ whole genome shotgun (WGS) entry which is preliminary data.</text>
</comment>
<dbReference type="InterPro" id="IPR024741">
    <property type="entry name" value="Condensin2_G2"/>
</dbReference>
<sequence>MKQLYIEASLLGSVTTDTLHEFLTSVGKNNGRVQNIKNYTELSQKQLLQCCNAMEQYVCKAVEEMSSFQEATADQQMQQDGMRHLGELLQGLQGGAHVAHGLLLASALQPPSSLLNTATLLHDNCLLAVGDLPEVQDPVARLCCSWWELQVAGKEQLMPQTLPYILIRAESTQRVADIKICCTMRDAFTLLDFEDPNIVDVKRLLLQAAFNPAFVSRPEGRRFLASLFNLDKNFVSELTVIVKNQIPSGRRTVLEAYGEIIFRAWREASGPCLLEVESSCIQEVMKAAIYASTPALAGALRQVLNGLHSEKRASGVDAMLLRLYSPILFRAFAACNSAVRLNALQLLLAAFPLMDPEAGPEDMEETLTLQFDHIRK</sequence>
<dbReference type="STRING" id="1157962.A0A250WZ87"/>
<dbReference type="GO" id="GO:0000796">
    <property type="term" value="C:condensin complex"/>
    <property type="evidence" value="ECO:0007669"/>
    <property type="project" value="TreeGrafter"/>
</dbReference>
<dbReference type="AlphaFoldDB" id="A0A250WZ87"/>